<dbReference type="Pfam" id="PF12734">
    <property type="entry name" value="CYSTM"/>
    <property type="match status" value="1"/>
</dbReference>
<name>A0A9P9WRV4_9PEZI</name>
<accession>A0A9P9WRV4</accession>
<comment type="subcellular location">
    <subcellularLocation>
        <location evidence="1">Membrane</location>
    </subcellularLocation>
</comment>
<sequence length="124" mass="13567">MSKPHDEPPAYNAGPQQPQASYQGGYPQNQQQVGPYGQGPYGPPANGSYYQSNPNMGYYQQQGPPQGGYYQQQQQGPYGYQQGGYYGQPGYPPQGRYQNQSHKPGCLEGILAGLAVCCCLDFLF</sequence>
<evidence type="ECO:0000313" key="7">
    <source>
        <dbReference type="Proteomes" id="UP000829685"/>
    </source>
</evidence>
<protein>
    <recommendedName>
        <fullName evidence="5">Cysteine-rich transmembrane domain-containing protein</fullName>
    </recommendedName>
</protein>
<evidence type="ECO:0000256" key="4">
    <source>
        <dbReference type="SAM" id="MobiDB-lite"/>
    </source>
</evidence>
<gene>
    <name evidence="6" type="ORF">JX265_003445</name>
</gene>
<feature type="compositionally biased region" description="Low complexity" evidence="4">
    <location>
        <begin position="57"/>
        <end position="80"/>
    </location>
</feature>
<feature type="region of interest" description="Disordered" evidence="4">
    <location>
        <begin position="1"/>
        <end position="96"/>
    </location>
</feature>
<keyword evidence="3" id="KW-0472">Membrane</keyword>
<evidence type="ECO:0000313" key="6">
    <source>
        <dbReference type="EMBL" id="KAI1877437.1"/>
    </source>
</evidence>
<feature type="compositionally biased region" description="Low complexity" evidence="4">
    <location>
        <begin position="22"/>
        <end position="35"/>
    </location>
</feature>
<dbReference type="AlphaFoldDB" id="A0A9P9WRV4"/>
<dbReference type="EMBL" id="JAFIMR010000006">
    <property type="protein sequence ID" value="KAI1877437.1"/>
    <property type="molecule type" value="Genomic_DNA"/>
</dbReference>
<keyword evidence="7" id="KW-1185">Reference proteome</keyword>
<dbReference type="InterPro" id="IPR028144">
    <property type="entry name" value="CYSTM_dom"/>
</dbReference>
<dbReference type="Proteomes" id="UP000829685">
    <property type="component" value="Unassembled WGS sequence"/>
</dbReference>
<proteinExistence type="inferred from homology"/>
<evidence type="ECO:0000259" key="5">
    <source>
        <dbReference type="Pfam" id="PF12734"/>
    </source>
</evidence>
<reference evidence="6" key="1">
    <citation type="submission" date="2021-03" db="EMBL/GenBank/DDBJ databases">
        <title>Revisited historic fungal species revealed as producer of novel bioactive compounds through whole genome sequencing and comparative genomics.</title>
        <authorList>
            <person name="Vignolle G.A."/>
            <person name="Hochenegger N."/>
            <person name="Mach R.L."/>
            <person name="Mach-Aigner A.R."/>
            <person name="Javad Rahimi M."/>
            <person name="Salim K.A."/>
            <person name="Chan C.M."/>
            <person name="Lim L.B.L."/>
            <person name="Cai F."/>
            <person name="Druzhinina I.S."/>
            <person name="U'Ren J.M."/>
            <person name="Derntl C."/>
        </authorList>
    </citation>
    <scope>NUCLEOTIDE SEQUENCE</scope>
    <source>
        <strain evidence="6">TUCIM 5799</strain>
    </source>
</reference>
<organism evidence="6 7">
    <name type="scientific">Neoarthrinium moseri</name>
    <dbReference type="NCBI Taxonomy" id="1658444"/>
    <lineage>
        <taxon>Eukaryota</taxon>
        <taxon>Fungi</taxon>
        <taxon>Dikarya</taxon>
        <taxon>Ascomycota</taxon>
        <taxon>Pezizomycotina</taxon>
        <taxon>Sordariomycetes</taxon>
        <taxon>Xylariomycetidae</taxon>
        <taxon>Amphisphaeriales</taxon>
        <taxon>Apiosporaceae</taxon>
        <taxon>Neoarthrinium</taxon>
    </lineage>
</organism>
<evidence type="ECO:0000256" key="3">
    <source>
        <dbReference type="ARBA" id="ARBA00023136"/>
    </source>
</evidence>
<evidence type="ECO:0000256" key="2">
    <source>
        <dbReference type="ARBA" id="ARBA00009444"/>
    </source>
</evidence>
<evidence type="ECO:0000256" key="1">
    <source>
        <dbReference type="ARBA" id="ARBA00004370"/>
    </source>
</evidence>
<comment type="similarity">
    <text evidence="2">Belongs to the CYSTM1 family.</text>
</comment>
<feature type="domain" description="Cysteine-rich transmembrane" evidence="5">
    <location>
        <begin position="89"/>
        <end position="124"/>
    </location>
</feature>
<comment type="caution">
    <text evidence="6">The sequence shown here is derived from an EMBL/GenBank/DDBJ whole genome shotgun (WGS) entry which is preliminary data.</text>
</comment>